<evidence type="ECO:0000259" key="11">
    <source>
        <dbReference type="PROSITE" id="PS50850"/>
    </source>
</evidence>
<dbReference type="SUPFAM" id="SSF103473">
    <property type="entry name" value="MFS general substrate transporter"/>
    <property type="match status" value="1"/>
</dbReference>
<feature type="region of interest" description="Disordered" evidence="9">
    <location>
        <begin position="1"/>
        <end position="35"/>
    </location>
</feature>
<evidence type="ECO:0000256" key="7">
    <source>
        <dbReference type="ARBA" id="ARBA00026248"/>
    </source>
</evidence>
<evidence type="ECO:0000256" key="10">
    <source>
        <dbReference type="SAM" id="Phobius"/>
    </source>
</evidence>
<feature type="transmembrane region" description="Helical" evidence="10">
    <location>
        <begin position="528"/>
        <end position="546"/>
    </location>
</feature>
<feature type="transmembrane region" description="Helical" evidence="10">
    <location>
        <begin position="493"/>
        <end position="516"/>
    </location>
</feature>
<evidence type="ECO:0000256" key="4">
    <source>
        <dbReference type="ARBA" id="ARBA00022692"/>
    </source>
</evidence>
<feature type="transmembrane region" description="Helical" evidence="10">
    <location>
        <begin position="246"/>
        <end position="266"/>
    </location>
</feature>
<dbReference type="InterPro" id="IPR020846">
    <property type="entry name" value="MFS_dom"/>
</dbReference>
<dbReference type="GO" id="GO:0000023">
    <property type="term" value="P:maltose metabolic process"/>
    <property type="evidence" value="ECO:0007669"/>
    <property type="project" value="UniProtKB-KW"/>
</dbReference>
<evidence type="ECO:0000313" key="12">
    <source>
        <dbReference type="EMBL" id="KAJ9610865.1"/>
    </source>
</evidence>
<organism evidence="12 13">
    <name type="scientific">Cladophialophora chaetospira</name>
    <dbReference type="NCBI Taxonomy" id="386627"/>
    <lineage>
        <taxon>Eukaryota</taxon>
        <taxon>Fungi</taxon>
        <taxon>Dikarya</taxon>
        <taxon>Ascomycota</taxon>
        <taxon>Pezizomycotina</taxon>
        <taxon>Eurotiomycetes</taxon>
        <taxon>Chaetothyriomycetidae</taxon>
        <taxon>Chaetothyriales</taxon>
        <taxon>Herpotrichiellaceae</taxon>
        <taxon>Cladophialophora</taxon>
    </lineage>
</organism>
<sequence length="610" mass="67591">MSDKKNSVGFEEDTARRRQQSIADQYGPQAARYGSRASLSGARHRSIVNSISAAPPGTLTMRDRHFSSVAEANQDFNEMSTEAEEQAKNQAQMGLWKGLKTYPQAAAWSVLLASTIIMEGYDTSLIGSFFAFPTFARKYGGVLIDGKYQVPTPWQTGLQNGSAVGSIIGLIANGFLCDIFGYKKVMIFALSLMTAFIFVPFFAPNIAVLEVGQCLCGIPWGIFQTLAIAYASEVCPTVLRGYLTTYANICWVIGQILASGVLKGLLTNATQWSYRIPFALQWLFPVPIMIGVLFAPESPWWLVRHNRLDDAMNSVRRLQAKSEPEDTVASSVSMMRLTNEQEKAVSEGTTYWDCFKGVDLRRTEVACLTWACQNMCGSAFMGYSTYFYEQAGLSSANAFTFTMVQYVLGFVGTIIAWTLMTHFGRRTLYVWGLWILVTLLVIIGGLGFSDSTSAQWAVGSLLLVFTLAYNCTVGPVCYAVVAEISSTRLRQKTVVLARMTYNGFSLLNNSLLPLQINPLAWNWGSKAALFWAGMALICVIWCIFRLPESKDRSYAELNLLFENRVAAWKFSSTQVDAFRSESMRVARTSLESANTIVAGEKNVEKVKEDV</sequence>
<dbReference type="PROSITE" id="PS50850">
    <property type="entry name" value="MFS"/>
    <property type="match status" value="1"/>
</dbReference>
<dbReference type="InterPro" id="IPR005829">
    <property type="entry name" value="Sugar_transporter_CS"/>
</dbReference>
<dbReference type="Pfam" id="PF00083">
    <property type="entry name" value="Sugar_tr"/>
    <property type="match status" value="1"/>
</dbReference>
<feature type="transmembrane region" description="Helical" evidence="10">
    <location>
        <begin position="403"/>
        <end position="421"/>
    </location>
</feature>
<dbReference type="PROSITE" id="PS00217">
    <property type="entry name" value="SUGAR_TRANSPORT_2"/>
    <property type="match status" value="1"/>
</dbReference>
<feature type="domain" description="Major facilitator superfamily (MFS) profile" evidence="11">
    <location>
        <begin position="108"/>
        <end position="550"/>
    </location>
</feature>
<name>A0AA38XCE0_9EURO</name>
<proteinExistence type="inferred from homology"/>
<dbReference type="GO" id="GO:0005351">
    <property type="term" value="F:carbohydrate:proton symporter activity"/>
    <property type="evidence" value="ECO:0007669"/>
    <property type="project" value="TreeGrafter"/>
</dbReference>
<comment type="similarity">
    <text evidence="2 8">Belongs to the major facilitator superfamily. Sugar transporter (TC 2.A.1.1) family.</text>
</comment>
<dbReference type="InterPro" id="IPR050360">
    <property type="entry name" value="MFS_Sugar_Transporters"/>
</dbReference>
<dbReference type="NCBIfam" id="TIGR00879">
    <property type="entry name" value="SP"/>
    <property type="match status" value="1"/>
</dbReference>
<dbReference type="InterPro" id="IPR003663">
    <property type="entry name" value="Sugar/inositol_transpt"/>
</dbReference>
<comment type="caution">
    <text evidence="12">The sequence shown here is derived from an EMBL/GenBank/DDBJ whole genome shotgun (WGS) entry which is preliminary data.</text>
</comment>
<evidence type="ECO:0000256" key="9">
    <source>
        <dbReference type="SAM" id="MobiDB-lite"/>
    </source>
</evidence>
<keyword evidence="4 10" id="KW-0812">Transmembrane</keyword>
<dbReference type="Gene3D" id="1.20.1250.20">
    <property type="entry name" value="MFS general substrate transporter like domains"/>
    <property type="match status" value="1"/>
</dbReference>
<evidence type="ECO:0000256" key="6">
    <source>
        <dbReference type="ARBA" id="ARBA00023136"/>
    </source>
</evidence>
<dbReference type="InterPro" id="IPR005828">
    <property type="entry name" value="MFS_sugar_transport-like"/>
</dbReference>
<keyword evidence="13" id="KW-1185">Reference proteome</keyword>
<dbReference type="PANTHER" id="PTHR48022">
    <property type="entry name" value="PLASTIDIC GLUCOSE TRANSPORTER 4"/>
    <property type="match status" value="1"/>
</dbReference>
<evidence type="ECO:0000256" key="5">
    <source>
        <dbReference type="ARBA" id="ARBA00022989"/>
    </source>
</evidence>
<dbReference type="InterPro" id="IPR036259">
    <property type="entry name" value="MFS_trans_sf"/>
</dbReference>
<protein>
    <recommendedName>
        <fullName evidence="11">Major facilitator superfamily (MFS) profile domain-containing protein</fullName>
    </recommendedName>
</protein>
<evidence type="ECO:0000256" key="2">
    <source>
        <dbReference type="ARBA" id="ARBA00010992"/>
    </source>
</evidence>
<evidence type="ECO:0000256" key="8">
    <source>
        <dbReference type="RuleBase" id="RU003346"/>
    </source>
</evidence>
<reference evidence="12" key="1">
    <citation type="submission" date="2022-10" db="EMBL/GenBank/DDBJ databases">
        <title>Culturing micro-colonial fungi from biological soil crusts in the Mojave desert and describing Neophaeococcomyces mojavensis, and introducing the new genera and species Taxawa tesnikishii.</title>
        <authorList>
            <person name="Kurbessoian T."/>
            <person name="Stajich J.E."/>
        </authorList>
    </citation>
    <scope>NUCLEOTIDE SEQUENCE</scope>
    <source>
        <strain evidence="12">TK_41</strain>
    </source>
</reference>
<evidence type="ECO:0000256" key="3">
    <source>
        <dbReference type="ARBA" id="ARBA00022448"/>
    </source>
</evidence>
<keyword evidence="7" id="KW-0462">Maltose metabolism</keyword>
<keyword evidence="3 8" id="KW-0813">Transport</keyword>
<evidence type="ECO:0000313" key="13">
    <source>
        <dbReference type="Proteomes" id="UP001172673"/>
    </source>
</evidence>
<feature type="transmembrane region" description="Helical" evidence="10">
    <location>
        <begin position="185"/>
        <end position="203"/>
    </location>
</feature>
<keyword evidence="6 10" id="KW-0472">Membrane</keyword>
<gene>
    <name evidence="12" type="ORF">H2200_005642</name>
</gene>
<accession>A0AA38XCE0</accession>
<dbReference type="Proteomes" id="UP001172673">
    <property type="component" value="Unassembled WGS sequence"/>
</dbReference>
<feature type="transmembrane region" description="Helical" evidence="10">
    <location>
        <begin position="278"/>
        <end position="296"/>
    </location>
</feature>
<dbReference type="EMBL" id="JAPDRK010000007">
    <property type="protein sequence ID" value="KAJ9610865.1"/>
    <property type="molecule type" value="Genomic_DNA"/>
</dbReference>
<dbReference type="FunFam" id="1.20.1250.20:FF:000149">
    <property type="entry name" value="MFS transporter, SP family, general alpha glucoside:H+ symporter"/>
    <property type="match status" value="1"/>
</dbReference>
<evidence type="ECO:0000256" key="1">
    <source>
        <dbReference type="ARBA" id="ARBA00004141"/>
    </source>
</evidence>
<feature type="transmembrane region" description="Helical" evidence="10">
    <location>
        <begin position="428"/>
        <end position="448"/>
    </location>
</feature>
<comment type="subcellular location">
    <subcellularLocation>
        <location evidence="1">Membrane</location>
        <topology evidence="1">Multi-pass membrane protein</topology>
    </subcellularLocation>
</comment>
<feature type="transmembrane region" description="Helical" evidence="10">
    <location>
        <begin position="454"/>
        <end position="481"/>
    </location>
</feature>
<keyword evidence="5 10" id="KW-1133">Transmembrane helix</keyword>
<dbReference type="GO" id="GO:0016020">
    <property type="term" value="C:membrane"/>
    <property type="evidence" value="ECO:0007669"/>
    <property type="project" value="UniProtKB-SubCell"/>
</dbReference>
<dbReference type="AlphaFoldDB" id="A0AA38XCE0"/>
<dbReference type="PANTHER" id="PTHR48022:SF5">
    <property type="entry name" value="ALPHA-GLUCOSIDES PERMEASE MPH2-RELATED"/>
    <property type="match status" value="1"/>
</dbReference>